<keyword evidence="3" id="KW-1185">Reference proteome</keyword>
<keyword evidence="1" id="KW-0472">Membrane</keyword>
<feature type="transmembrane region" description="Helical" evidence="1">
    <location>
        <begin position="6"/>
        <end position="27"/>
    </location>
</feature>
<sequence>MINSRIWLHYPSRIVGHSFLLVVLYFVNRRILRRIGTSIGGSRGGPGYRLFGSLDREADLDDDIDRRIGTSIGGSRGGSAHRPGYRFFGSSNRFYT</sequence>
<dbReference type="AlphaFoldDB" id="A0AAD3NME3"/>
<keyword evidence="1" id="KW-0812">Transmembrane</keyword>
<organism evidence="2 3">
    <name type="scientific">Cryptomeria japonica</name>
    <name type="common">Japanese cedar</name>
    <name type="synonym">Cupressus japonica</name>
    <dbReference type="NCBI Taxonomy" id="3369"/>
    <lineage>
        <taxon>Eukaryota</taxon>
        <taxon>Viridiplantae</taxon>
        <taxon>Streptophyta</taxon>
        <taxon>Embryophyta</taxon>
        <taxon>Tracheophyta</taxon>
        <taxon>Spermatophyta</taxon>
        <taxon>Pinopsida</taxon>
        <taxon>Pinidae</taxon>
        <taxon>Conifers II</taxon>
        <taxon>Cupressales</taxon>
        <taxon>Cupressaceae</taxon>
        <taxon>Cryptomeria</taxon>
    </lineage>
</organism>
<gene>
    <name evidence="2" type="ORF">SUGI_1424640</name>
</gene>
<protein>
    <submittedName>
        <fullName evidence="2">Uncharacterized protein</fullName>
    </submittedName>
</protein>
<accession>A0AAD3NME3</accession>
<comment type="caution">
    <text evidence="2">The sequence shown here is derived from an EMBL/GenBank/DDBJ whole genome shotgun (WGS) entry which is preliminary data.</text>
</comment>
<evidence type="ECO:0000313" key="3">
    <source>
        <dbReference type="Proteomes" id="UP001234787"/>
    </source>
</evidence>
<evidence type="ECO:0000256" key="1">
    <source>
        <dbReference type="SAM" id="Phobius"/>
    </source>
</evidence>
<dbReference type="Proteomes" id="UP001234787">
    <property type="component" value="Unassembled WGS sequence"/>
</dbReference>
<keyword evidence="1" id="KW-1133">Transmembrane helix</keyword>
<reference evidence="2" key="1">
    <citation type="submission" date="2022-12" db="EMBL/GenBank/DDBJ databases">
        <title>Chromosome-Level Genome Assembly of Japanese Cedar (Cryptomeriajaponica D. Don).</title>
        <authorList>
            <person name="Fujino T."/>
            <person name="Yamaguchi K."/>
            <person name="Yokoyama T."/>
            <person name="Hamanaka T."/>
            <person name="Harazono Y."/>
            <person name="Kamada H."/>
            <person name="Kobayashi W."/>
            <person name="Ujino-Ihara T."/>
            <person name="Uchiyama K."/>
            <person name="Matsumoto A."/>
            <person name="Izuno A."/>
            <person name="Tsumura Y."/>
            <person name="Toyoda A."/>
            <person name="Shigenobu S."/>
            <person name="Moriguchi Y."/>
            <person name="Ueno S."/>
            <person name="Kasahara M."/>
        </authorList>
    </citation>
    <scope>NUCLEOTIDE SEQUENCE</scope>
</reference>
<proteinExistence type="predicted"/>
<dbReference type="EMBL" id="BSEH01000306">
    <property type="protein sequence ID" value="GLJ58235.1"/>
    <property type="molecule type" value="Genomic_DNA"/>
</dbReference>
<name>A0AAD3NME3_CRYJA</name>
<evidence type="ECO:0000313" key="2">
    <source>
        <dbReference type="EMBL" id="GLJ58235.1"/>
    </source>
</evidence>